<accession>A0AAE1D4P7</accession>
<gene>
    <name evidence="1" type="ORF">RRG08_061457</name>
</gene>
<keyword evidence="2" id="KW-1185">Reference proteome</keyword>
<sequence length="181" mass="20096">MRCSKIGVSSLNSVEGVSLLSADHNIVYLNATEEDYAQDRSLFEEIRKLRDFLCSSAAVGLDPKIKNTLLRYLDSKTKTLTEKNLMDALNLDTDVVANDIGMKMREEMRKTGLEHEIQTLLSIEENSSSLSTGSPQQSNPVEEIFKILSSFKIDVDEDNNVSDIEEEHVVAIQPSSSALLA</sequence>
<dbReference type="EMBL" id="JAWDGP010005406">
    <property type="protein sequence ID" value="KAK3757172.1"/>
    <property type="molecule type" value="Genomic_DNA"/>
</dbReference>
<comment type="caution">
    <text evidence="1">The sequence shown here is derived from an EMBL/GenBank/DDBJ whole genome shotgun (WGS) entry which is preliminary data.</text>
</comment>
<organism evidence="1 2">
    <name type="scientific">Elysia crispata</name>
    <name type="common">lettuce slug</name>
    <dbReference type="NCBI Taxonomy" id="231223"/>
    <lineage>
        <taxon>Eukaryota</taxon>
        <taxon>Metazoa</taxon>
        <taxon>Spiralia</taxon>
        <taxon>Lophotrochozoa</taxon>
        <taxon>Mollusca</taxon>
        <taxon>Gastropoda</taxon>
        <taxon>Heterobranchia</taxon>
        <taxon>Euthyneura</taxon>
        <taxon>Panpulmonata</taxon>
        <taxon>Sacoglossa</taxon>
        <taxon>Placobranchoidea</taxon>
        <taxon>Plakobranchidae</taxon>
        <taxon>Elysia</taxon>
    </lineage>
</organism>
<protein>
    <submittedName>
        <fullName evidence="1">Uncharacterized protein</fullName>
    </submittedName>
</protein>
<evidence type="ECO:0000313" key="2">
    <source>
        <dbReference type="Proteomes" id="UP001283361"/>
    </source>
</evidence>
<name>A0AAE1D4P7_9GAST</name>
<dbReference type="Proteomes" id="UP001283361">
    <property type="component" value="Unassembled WGS sequence"/>
</dbReference>
<proteinExistence type="predicted"/>
<reference evidence="1" key="1">
    <citation type="journal article" date="2023" name="G3 (Bethesda)">
        <title>A reference genome for the long-term kleptoplast-retaining sea slug Elysia crispata morphotype clarki.</title>
        <authorList>
            <person name="Eastman K.E."/>
            <person name="Pendleton A.L."/>
            <person name="Shaikh M.A."/>
            <person name="Suttiyut T."/>
            <person name="Ogas R."/>
            <person name="Tomko P."/>
            <person name="Gavelis G."/>
            <person name="Widhalm J.R."/>
            <person name="Wisecaver J.H."/>
        </authorList>
    </citation>
    <scope>NUCLEOTIDE SEQUENCE</scope>
    <source>
        <strain evidence="1">ECLA1</strain>
    </source>
</reference>
<dbReference type="AlphaFoldDB" id="A0AAE1D4P7"/>
<evidence type="ECO:0000313" key="1">
    <source>
        <dbReference type="EMBL" id="KAK3757172.1"/>
    </source>
</evidence>